<reference evidence="1" key="1">
    <citation type="journal article" date="2021" name="Front. Microbiol.">
        <title>Comprehensive Comparative Genomics and Phenotyping of Methylobacterium Species.</title>
        <authorList>
            <person name="Alessa O."/>
            <person name="Ogura Y."/>
            <person name="Fujitani Y."/>
            <person name="Takami H."/>
            <person name="Hayashi T."/>
            <person name="Sahin N."/>
            <person name="Tani A."/>
        </authorList>
    </citation>
    <scope>NUCLEOTIDE SEQUENCE</scope>
    <source>
        <strain evidence="1">DSM 23674</strain>
    </source>
</reference>
<dbReference type="Proteomes" id="UP001055101">
    <property type="component" value="Unassembled WGS sequence"/>
</dbReference>
<sequence length="85" mass="9474">MAYPVKTAAEVRADKVAAIESINRMLERGTTEIRDAGGHMVKRDLTSLYRRRDELLAEVGSLDDVVSPQATGRIRQVRMIGLKGY</sequence>
<comment type="caution">
    <text evidence="1">The sequence shown here is derived from an EMBL/GenBank/DDBJ whole genome shotgun (WGS) entry which is preliminary data.</text>
</comment>
<evidence type="ECO:0000313" key="1">
    <source>
        <dbReference type="EMBL" id="GJE54568.1"/>
    </source>
</evidence>
<protein>
    <submittedName>
        <fullName evidence="1">Uncharacterized protein</fullName>
    </submittedName>
</protein>
<reference evidence="1" key="2">
    <citation type="submission" date="2021-08" db="EMBL/GenBank/DDBJ databases">
        <authorList>
            <person name="Tani A."/>
            <person name="Ola A."/>
            <person name="Ogura Y."/>
            <person name="Katsura K."/>
            <person name="Hayashi T."/>
        </authorList>
    </citation>
    <scope>NUCLEOTIDE SEQUENCE</scope>
    <source>
        <strain evidence="1">DSM 23674</strain>
    </source>
</reference>
<dbReference type="RefSeq" id="WP_238230947.1">
    <property type="nucleotide sequence ID" value="NZ_BPRA01000004.1"/>
</dbReference>
<name>A0ABQ4TH69_9HYPH</name>
<organism evidence="1 2">
    <name type="scientific">Methylobacterium thuringiense</name>
    <dbReference type="NCBI Taxonomy" id="1003091"/>
    <lineage>
        <taxon>Bacteria</taxon>
        <taxon>Pseudomonadati</taxon>
        <taxon>Pseudomonadota</taxon>
        <taxon>Alphaproteobacteria</taxon>
        <taxon>Hyphomicrobiales</taxon>
        <taxon>Methylobacteriaceae</taxon>
        <taxon>Methylobacterium</taxon>
    </lineage>
</organism>
<proteinExistence type="predicted"/>
<dbReference type="EMBL" id="BPRA01000004">
    <property type="protein sequence ID" value="GJE54568.1"/>
    <property type="molecule type" value="Genomic_DNA"/>
</dbReference>
<accession>A0ABQ4TH69</accession>
<gene>
    <name evidence="1" type="ORF">EKPJFOCH_1046</name>
</gene>
<keyword evidence="2" id="KW-1185">Reference proteome</keyword>
<evidence type="ECO:0000313" key="2">
    <source>
        <dbReference type="Proteomes" id="UP001055101"/>
    </source>
</evidence>